<name>A0ABQ6F6U8_9RHOO</name>
<evidence type="ECO:0000313" key="1">
    <source>
        <dbReference type="EMBL" id="GLT20984.1"/>
    </source>
</evidence>
<accession>A0ABQ6F6U8</accession>
<comment type="caution">
    <text evidence="1">The sequence shown here is derived from an EMBL/GenBank/DDBJ whole genome shotgun (WGS) entry which is preliminary data.</text>
</comment>
<organism evidence="1 2">
    <name type="scientific">Zoogloea oryzae</name>
    <dbReference type="NCBI Taxonomy" id="310767"/>
    <lineage>
        <taxon>Bacteria</taxon>
        <taxon>Pseudomonadati</taxon>
        <taxon>Pseudomonadota</taxon>
        <taxon>Betaproteobacteria</taxon>
        <taxon>Rhodocyclales</taxon>
        <taxon>Zoogloeaceae</taxon>
        <taxon>Zoogloea</taxon>
    </lineage>
</organism>
<reference evidence="2" key="1">
    <citation type="journal article" date="2019" name="Int. J. Syst. Evol. Microbiol.">
        <title>The Global Catalogue of Microorganisms (GCM) 10K type strain sequencing project: providing services to taxonomists for standard genome sequencing and annotation.</title>
        <authorList>
            <consortium name="The Broad Institute Genomics Platform"/>
            <consortium name="The Broad Institute Genome Sequencing Center for Infectious Disease"/>
            <person name="Wu L."/>
            <person name="Ma J."/>
        </authorList>
    </citation>
    <scope>NUCLEOTIDE SEQUENCE [LARGE SCALE GENOMIC DNA]</scope>
    <source>
        <strain evidence="2">NBRC 102407</strain>
    </source>
</reference>
<sequence length="95" mass="10147">MVELGGLTCMLRRVSLYAERAPPKGTVFSSRLACELEVPAWDEGPSAVAGAAANRMGQATERNSRADFFTSGGLFAAGQKWATYSKTCKADEDIV</sequence>
<dbReference type="EMBL" id="BSPX01000003">
    <property type="protein sequence ID" value="GLT20984.1"/>
    <property type="molecule type" value="Genomic_DNA"/>
</dbReference>
<gene>
    <name evidence="1" type="ORF">GCM10007933_04360</name>
</gene>
<dbReference type="Proteomes" id="UP001157167">
    <property type="component" value="Unassembled WGS sequence"/>
</dbReference>
<protein>
    <submittedName>
        <fullName evidence="1">Uncharacterized protein</fullName>
    </submittedName>
</protein>
<proteinExistence type="predicted"/>
<evidence type="ECO:0000313" key="2">
    <source>
        <dbReference type="Proteomes" id="UP001157167"/>
    </source>
</evidence>
<keyword evidence="2" id="KW-1185">Reference proteome</keyword>